<reference evidence="1 2" key="1">
    <citation type="submission" date="2018-06" db="EMBL/GenBank/DDBJ databases">
        <title>Genomic Encyclopedia of Type Strains, Phase IV (KMG-IV): sequencing the most valuable type-strain genomes for metagenomic binning, comparative biology and taxonomic classification.</title>
        <authorList>
            <person name="Goeker M."/>
        </authorList>
    </citation>
    <scope>NUCLEOTIDE SEQUENCE [LARGE SCALE GENOMIC DNA]</scope>
    <source>
        <strain evidence="1 2">DSM 44599</strain>
    </source>
</reference>
<sequence>MKRRDLAKLAAFTAVSLPTAATSRISMDDVHKLNALTIDLDAIDQLVGGADLVEHARRTLERSLGLLNTAAFDGRTAKAWMSAVGNLAIITGWLAYDGAQHALARRCYSDALSLAACSEDDDLTVHALLNASLQTIGLARTGEASPSYALALVRRAADLMRRRPPGRIQALISVREAAAHGVNGDGQAFQRAMAVAWREMDEAASHEPLEECQTWLRFVTHAELRGHEARGWADTGNSARALALYEVSAREPARPRNSAHARAWFSAALARTGDTPRAVHEATSVLADLEAEIASTRTLKSLNPVRTAAGSWAGMDEFVERFDALARSKGHVHA</sequence>
<evidence type="ECO:0000313" key="1">
    <source>
        <dbReference type="EMBL" id="RBO91349.1"/>
    </source>
</evidence>
<proteinExistence type="predicted"/>
<dbReference type="AlphaFoldDB" id="A0A366DPG7"/>
<comment type="caution">
    <text evidence="1">The sequence shown here is derived from an EMBL/GenBank/DDBJ whole genome shotgun (WGS) entry which is preliminary data.</text>
</comment>
<keyword evidence="2" id="KW-1185">Reference proteome</keyword>
<dbReference type="STRING" id="1210090.GCA_001613185_00888"/>
<evidence type="ECO:0000313" key="2">
    <source>
        <dbReference type="Proteomes" id="UP000252586"/>
    </source>
</evidence>
<evidence type="ECO:0008006" key="3">
    <source>
        <dbReference type="Google" id="ProtNLM"/>
    </source>
</evidence>
<protein>
    <recommendedName>
        <fullName evidence="3">Transcriptional regulator</fullName>
    </recommendedName>
</protein>
<accession>A0A366DPG7</accession>
<organism evidence="1 2">
    <name type="scientific">Nocardia puris</name>
    <dbReference type="NCBI Taxonomy" id="208602"/>
    <lineage>
        <taxon>Bacteria</taxon>
        <taxon>Bacillati</taxon>
        <taxon>Actinomycetota</taxon>
        <taxon>Actinomycetes</taxon>
        <taxon>Mycobacteriales</taxon>
        <taxon>Nocardiaceae</taxon>
        <taxon>Nocardia</taxon>
    </lineage>
</organism>
<dbReference type="Proteomes" id="UP000252586">
    <property type="component" value="Unassembled WGS sequence"/>
</dbReference>
<dbReference type="EMBL" id="QNRE01000004">
    <property type="protein sequence ID" value="RBO91349.1"/>
    <property type="molecule type" value="Genomic_DNA"/>
</dbReference>
<gene>
    <name evidence="1" type="ORF">DFR74_10451</name>
</gene>
<name>A0A366DPG7_9NOCA</name>